<accession>A0ACB9L5T3</accession>
<keyword evidence="2" id="KW-1185">Reference proteome</keyword>
<reference evidence="2" key="1">
    <citation type="journal article" date="2023" name="Front. Plant Sci.">
        <title>Chromosomal-level genome assembly of Melastoma candidum provides insights into trichome evolution.</title>
        <authorList>
            <person name="Zhong Y."/>
            <person name="Wu W."/>
            <person name="Sun C."/>
            <person name="Zou P."/>
            <person name="Liu Y."/>
            <person name="Dai S."/>
            <person name="Zhou R."/>
        </authorList>
    </citation>
    <scope>NUCLEOTIDE SEQUENCE [LARGE SCALE GENOMIC DNA]</scope>
</reference>
<evidence type="ECO:0000313" key="1">
    <source>
        <dbReference type="EMBL" id="KAI4304920.1"/>
    </source>
</evidence>
<dbReference type="Proteomes" id="UP001057402">
    <property type="component" value="Chromosome 12"/>
</dbReference>
<proteinExistence type="predicted"/>
<sequence>MQCCSCFDRTCFDGSLLRQIRISTCPYFYGGQTAKGGSPTKIEILRKEVAMLEVELKTKTELVKKQETLIQECRAMLKGQLDKLNNELERVRSRNNVSLRKHGQMK</sequence>
<name>A0ACB9L5T3_9MYRT</name>
<dbReference type="EMBL" id="CM042891">
    <property type="protein sequence ID" value="KAI4304920.1"/>
    <property type="molecule type" value="Genomic_DNA"/>
</dbReference>
<gene>
    <name evidence="1" type="ORF">MLD38_040377</name>
</gene>
<evidence type="ECO:0000313" key="2">
    <source>
        <dbReference type="Proteomes" id="UP001057402"/>
    </source>
</evidence>
<organism evidence="1 2">
    <name type="scientific">Melastoma candidum</name>
    <dbReference type="NCBI Taxonomy" id="119954"/>
    <lineage>
        <taxon>Eukaryota</taxon>
        <taxon>Viridiplantae</taxon>
        <taxon>Streptophyta</taxon>
        <taxon>Embryophyta</taxon>
        <taxon>Tracheophyta</taxon>
        <taxon>Spermatophyta</taxon>
        <taxon>Magnoliopsida</taxon>
        <taxon>eudicotyledons</taxon>
        <taxon>Gunneridae</taxon>
        <taxon>Pentapetalae</taxon>
        <taxon>rosids</taxon>
        <taxon>malvids</taxon>
        <taxon>Myrtales</taxon>
        <taxon>Melastomataceae</taxon>
        <taxon>Melastomatoideae</taxon>
        <taxon>Melastomateae</taxon>
        <taxon>Melastoma</taxon>
    </lineage>
</organism>
<protein>
    <submittedName>
        <fullName evidence="1">Uncharacterized protein</fullName>
    </submittedName>
</protein>
<comment type="caution">
    <text evidence="1">The sequence shown here is derived from an EMBL/GenBank/DDBJ whole genome shotgun (WGS) entry which is preliminary data.</text>
</comment>